<reference evidence="7 8" key="2">
    <citation type="submission" date="2019-09" db="EMBL/GenBank/DDBJ databases">
        <title>Complete Genome Sequence and Methylome Analysis of free living Spirochaetas.</title>
        <authorList>
            <person name="Leshcheva N."/>
            <person name="Mikheeva N."/>
        </authorList>
    </citation>
    <scope>NUCLEOTIDE SEQUENCE [LARGE SCALE GENOMIC DNA]</scope>
    <source>
        <strain evidence="7 8">P</strain>
    </source>
</reference>
<dbReference type="Pfam" id="PF07992">
    <property type="entry name" value="Pyr_redox_2"/>
    <property type="match status" value="1"/>
</dbReference>
<name>A0A5C1QFH6_9SPIO</name>
<dbReference type="GO" id="GO:0016491">
    <property type="term" value="F:oxidoreductase activity"/>
    <property type="evidence" value="ECO:0007669"/>
    <property type="project" value="InterPro"/>
</dbReference>
<evidence type="ECO:0000259" key="5">
    <source>
        <dbReference type="Pfam" id="PF02852"/>
    </source>
</evidence>
<dbReference type="InterPro" id="IPR023753">
    <property type="entry name" value="FAD/NAD-binding_dom"/>
</dbReference>
<organism evidence="7 8">
    <name type="scientific">Thiospirochaeta perfilievii</name>
    <dbReference type="NCBI Taxonomy" id="252967"/>
    <lineage>
        <taxon>Bacteria</taxon>
        <taxon>Pseudomonadati</taxon>
        <taxon>Spirochaetota</taxon>
        <taxon>Spirochaetia</taxon>
        <taxon>Spirochaetales</taxon>
        <taxon>Spirochaetaceae</taxon>
        <taxon>Thiospirochaeta</taxon>
    </lineage>
</organism>
<keyword evidence="3" id="KW-0285">Flavoprotein</keyword>
<sequence length="478" mass="52649">MHAIDLKPSKSYIVHIHKLLYIGVLMKYDIVVVGGGPAGLSAAMALKTKYRNKSLILIKQEEIGLVPCGMPYIFGKLNYNVDADVKPHKPFIDAGGILLIDTVTSLVREKKEINTKNSGVIEYDKLLLATGSDPLIPKFIKGYDNPNIYYIKKSYNYMKDISPILKISKRIAIIGGGFIGLEVADELAHDKNKEISLIEMEENVLSLAFSKFFSEKAEESLEKNAINILTNTKLLEVKQNINDIQLNFSDGESLCVDAVIFALGYRPNTQFAKEAGLTLNKFGAINVDNFMRTDDKDILAIGDCAKKRDFFTRKDSNAMLASVAGAESRFVAENFFEVCSTKNSIGTIRVFSTMLNGQVFAVAGLTEKEATEENMDVTIGKFTGYDKHPRTLPGTTKITIHLTSMRKTGAIVGAEITGGQSVGEMINVLAVAIQSRLTIYELYSYQIGTQPLLTAGPTVTPIMKVLENTIRSKSLNKE</sequence>
<dbReference type="KEGG" id="sper:EW093_11645"/>
<dbReference type="PRINTS" id="PR00368">
    <property type="entry name" value="FADPNR"/>
</dbReference>
<evidence type="ECO:0000256" key="3">
    <source>
        <dbReference type="ARBA" id="ARBA00022630"/>
    </source>
</evidence>
<dbReference type="SUPFAM" id="SSF55424">
    <property type="entry name" value="FAD/NAD-linked reductases, dimerisation (C-terminal) domain"/>
    <property type="match status" value="1"/>
</dbReference>
<evidence type="ECO:0000259" key="6">
    <source>
        <dbReference type="Pfam" id="PF07992"/>
    </source>
</evidence>
<keyword evidence="8" id="KW-1185">Reference proteome</keyword>
<feature type="domain" description="Pyridine nucleotide-disulphide oxidoreductase dimerisation" evidence="5">
    <location>
        <begin position="360"/>
        <end position="454"/>
    </location>
</feature>
<dbReference type="SUPFAM" id="SSF51905">
    <property type="entry name" value="FAD/NAD(P)-binding domain"/>
    <property type="match status" value="1"/>
</dbReference>
<comment type="cofactor">
    <cofactor evidence="1">
        <name>FAD</name>
        <dbReference type="ChEBI" id="CHEBI:57692"/>
    </cofactor>
</comment>
<dbReference type="PRINTS" id="PR00411">
    <property type="entry name" value="PNDRDTASEI"/>
</dbReference>
<evidence type="ECO:0000256" key="4">
    <source>
        <dbReference type="ARBA" id="ARBA00022827"/>
    </source>
</evidence>
<dbReference type="EMBL" id="CP035807">
    <property type="protein sequence ID" value="QEN05336.1"/>
    <property type="molecule type" value="Genomic_DNA"/>
</dbReference>
<dbReference type="Pfam" id="PF02852">
    <property type="entry name" value="Pyr_redox_dim"/>
    <property type="match status" value="1"/>
</dbReference>
<evidence type="ECO:0000256" key="2">
    <source>
        <dbReference type="ARBA" id="ARBA00009130"/>
    </source>
</evidence>
<dbReference type="PANTHER" id="PTHR43429">
    <property type="entry name" value="PYRIDINE NUCLEOTIDE-DISULFIDE OXIDOREDUCTASE DOMAIN-CONTAINING"/>
    <property type="match status" value="1"/>
</dbReference>
<proteinExistence type="inferred from homology"/>
<accession>A0A5C1QFH6</accession>
<reference evidence="7 8" key="1">
    <citation type="submission" date="2019-02" db="EMBL/GenBank/DDBJ databases">
        <authorList>
            <person name="Fomenkov A."/>
            <person name="Dubinina G."/>
            <person name="Grabovich M."/>
            <person name="Vincze T."/>
            <person name="Roberts R.J."/>
        </authorList>
    </citation>
    <scope>NUCLEOTIDE SEQUENCE [LARGE SCALE GENOMIC DNA]</scope>
    <source>
        <strain evidence="7 8">P</strain>
    </source>
</reference>
<dbReference type="InterPro" id="IPR004099">
    <property type="entry name" value="Pyr_nucl-diS_OxRdtase_dimer"/>
</dbReference>
<dbReference type="InterPro" id="IPR050260">
    <property type="entry name" value="FAD-bd_OxRdtase"/>
</dbReference>
<dbReference type="Gene3D" id="3.50.50.60">
    <property type="entry name" value="FAD/NAD(P)-binding domain"/>
    <property type="match status" value="2"/>
</dbReference>
<protein>
    <submittedName>
        <fullName evidence="7">Pyridine nucleotide-disulfide oxidoreductase</fullName>
    </submittedName>
</protein>
<evidence type="ECO:0000313" key="7">
    <source>
        <dbReference type="EMBL" id="QEN05336.1"/>
    </source>
</evidence>
<gene>
    <name evidence="7" type="ORF">EW093_11645</name>
</gene>
<dbReference type="Proteomes" id="UP000323824">
    <property type="component" value="Chromosome"/>
</dbReference>
<feature type="domain" description="FAD/NAD(P)-binding" evidence="6">
    <location>
        <begin position="28"/>
        <end position="326"/>
    </location>
</feature>
<keyword evidence="4" id="KW-0274">FAD</keyword>
<comment type="similarity">
    <text evidence="2">Belongs to the class-III pyridine nucleotide-disulfide oxidoreductase family.</text>
</comment>
<dbReference type="InterPro" id="IPR016156">
    <property type="entry name" value="FAD/NAD-linked_Rdtase_dimer_sf"/>
</dbReference>
<dbReference type="InterPro" id="IPR036188">
    <property type="entry name" value="FAD/NAD-bd_sf"/>
</dbReference>
<dbReference type="OrthoDB" id="9807946at2"/>
<dbReference type="AlphaFoldDB" id="A0A5C1QFH6"/>
<evidence type="ECO:0000256" key="1">
    <source>
        <dbReference type="ARBA" id="ARBA00001974"/>
    </source>
</evidence>
<evidence type="ECO:0000313" key="8">
    <source>
        <dbReference type="Proteomes" id="UP000323824"/>
    </source>
</evidence>